<dbReference type="Proteomes" id="UP001286313">
    <property type="component" value="Unassembled WGS sequence"/>
</dbReference>
<accession>A0AAE1GAC1</accession>
<dbReference type="EMBL" id="JAWQEG010000579">
    <property type="protein sequence ID" value="KAK3888185.1"/>
    <property type="molecule type" value="Genomic_DNA"/>
</dbReference>
<keyword evidence="2" id="KW-1185">Reference proteome</keyword>
<organism evidence="1 2">
    <name type="scientific">Petrolisthes cinctipes</name>
    <name type="common">Flat porcelain crab</name>
    <dbReference type="NCBI Taxonomy" id="88211"/>
    <lineage>
        <taxon>Eukaryota</taxon>
        <taxon>Metazoa</taxon>
        <taxon>Ecdysozoa</taxon>
        <taxon>Arthropoda</taxon>
        <taxon>Crustacea</taxon>
        <taxon>Multicrustacea</taxon>
        <taxon>Malacostraca</taxon>
        <taxon>Eumalacostraca</taxon>
        <taxon>Eucarida</taxon>
        <taxon>Decapoda</taxon>
        <taxon>Pleocyemata</taxon>
        <taxon>Anomura</taxon>
        <taxon>Galatheoidea</taxon>
        <taxon>Porcellanidae</taxon>
        <taxon>Petrolisthes</taxon>
    </lineage>
</organism>
<gene>
    <name evidence="1" type="ORF">Pcinc_007716</name>
</gene>
<proteinExistence type="predicted"/>
<name>A0AAE1GAC1_PETCI</name>
<dbReference type="AlphaFoldDB" id="A0AAE1GAC1"/>
<protein>
    <submittedName>
        <fullName evidence="1">Uncharacterized protein</fullName>
    </submittedName>
</protein>
<reference evidence="1" key="1">
    <citation type="submission" date="2023-10" db="EMBL/GenBank/DDBJ databases">
        <title>Genome assemblies of two species of porcelain crab, Petrolisthes cinctipes and Petrolisthes manimaculis (Anomura: Porcellanidae).</title>
        <authorList>
            <person name="Angst P."/>
        </authorList>
    </citation>
    <scope>NUCLEOTIDE SEQUENCE</scope>
    <source>
        <strain evidence="1">PB745_01</strain>
        <tissue evidence="1">Gill</tissue>
    </source>
</reference>
<evidence type="ECO:0000313" key="2">
    <source>
        <dbReference type="Proteomes" id="UP001286313"/>
    </source>
</evidence>
<sequence>MNFFSSEEEANRLLNFAHYIPPSRHAHNSTDPLSQLTSPFYSEASLQLHCIKQQTSPTELPSTSLQEPSRGADTITMDFEPATQADALRQAVASILPHPAP</sequence>
<comment type="caution">
    <text evidence="1">The sequence shown here is derived from an EMBL/GenBank/DDBJ whole genome shotgun (WGS) entry which is preliminary data.</text>
</comment>
<evidence type="ECO:0000313" key="1">
    <source>
        <dbReference type="EMBL" id="KAK3888185.1"/>
    </source>
</evidence>